<sequence length="336" mass="38082">MGIHGNGGRRHWQPLLLSGLAFFAGLMTSLFLKIETCKEVLRERSVEVEDPILCLKSQIEPDLKSLPSDFFTFHNKCREATPLAKVRSMLLDEIFDGVSPFEGFPSPHVAPFLRKESIKGWGSRAKVFDELLKEVRPQLIVELGTFLGASAIHMANLSQSMGLQTLILCIDDFRGWPGFRYTFKDIHQEHGQAMLYYQFLQNVITTNFTHAIIPVPFSTTSAMAKLCDVGIQADLIEVDAGHDFHSAWADINRAWALLRPGVGIMFGHDYYLRADNRGVGRAVNLFARLKGLHIQPHGSHWILRRPRPSARRSPVISDPEHVRSEKRKKRWQETSS</sequence>
<dbReference type="EMBL" id="CM055099">
    <property type="protein sequence ID" value="KAJ7547035.1"/>
    <property type="molecule type" value="Genomic_DNA"/>
</dbReference>
<dbReference type="Proteomes" id="UP001162992">
    <property type="component" value="Chromosome 8"/>
</dbReference>
<organism evidence="1 2">
    <name type="scientific">Diphasiastrum complanatum</name>
    <name type="common">Issler's clubmoss</name>
    <name type="synonym">Lycopodium complanatum</name>
    <dbReference type="NCBI Taxonomy" id="34168"/>
    <lineage>
        <taxon>Eukaryota</taxon>
        <taxon>Viridiplantae</taxon>
        <taxon>Streptophyta</taxon>
        <taxon>Embryophyta</taxon>
        <taxon>Tracheophyta</taxon>
        <taxon>Lycopodiopsida</taxon>
        <taxon>Lycopodiales</taxon>
        <taxon>Lycopodiaceae</taxon>
        <taxon>Lycopodioideae</taxon>
        <taxon>Diphasiastrum</taxon>
    </lineage>
</organism>
<evidence type="ECO:0000313" key="2">
    <source>
        <dbReference type="Proteomes" id="UP001162992"/>
    </source>
</evidence>
<proteinExistence type="predicted"/>
<gene>
    <name evidence="1" type="ORF">O6H91_08G065900</name>
</gene>
<accession>A0ACC2CYC2</accession>
<keyword evidence="2" id="KW-1185">Reference proteome</keyword>
<comment type="caution">
    <text evidence="1">The sequence shown here is derived from an EMBL/GenBank/DDBJ whole genome shotgun (WGS) entry which is preliminary data.</text>
</comment>
<reference evidence="2" key="1">
    <citation type="journal article" date="2024" name="Proc. Natl. Acad. Sci. U.S.A.">
        <title>Extraordinary preservation of gene collinearity over three hundred million years revealed in homosporous lycophytes.</title>
        <authorList>
            <person name="Li C."/>
            <person name="Wickell D."/>
            <person name="Kuo L.Y."/>
            <person name="Chen X."/>
            <person name="Nie B."/>
            <person name="Liao X."/>
            <person name="Peng D."/>
            <person name="Ji J."/>
            <person name="Jenkins J."/>
            <person name="Williams M."/>
            <person name="Shu S."/>
            <person name="Plott C."/>
            <person name="Barry K."/>
            <person name="Rajasekar S."/>
            <person name="Grimwood J."/>
            <person name="Han X."/>
            <person name="Sun S."/>
            <person name="Hou Z."/>
            <person name="He W."/>
            <person name="Dai G."/>
            <person name="Sun C."/>
            <person name="Schmutz J."/>
            <person name="Leebens-Mack J.H."/>
            <person name="Li F.W."/>
            <person name="Wang L."/>
        </authorList>
    </citation>
    <scope>NUCLEOTIDE SEQUENCE [LARGE SCALE GENOMIC DNA]</scope>
    <source>
        <strain evidence="2">cv. PW_Plant_1</strain>
    </source>
</reference>
<protein>
    <submittedName>
        <fullName evidence="1">Uncharacterized protein</fullName>
    </submittedName>
</protein>
<name>A0ACC2CYC2_DIPCM</name>
<evidence type="ECO:0000313" key="1">
    <source>
        <dbReference type="EMBL" id="KAJ7547035.1"/>
    </source>
</evidence>